<dbReference type="InterPro" id="IPR027417">
    <property type="entry name" value="P-loop_NTPase"/>
</dbReference>
<dbReference type="SUPFAM" id="SSF52540">
    <property type="entry name" value="P-loop containing nucleoside triphosphate hydrolases"/>
    <property type="match status" value="1"/>
</dbReference>
<sequence length="444" mass="52391">MEIEKINIDGFGKFHKYNALTTDKIQVFFGKNEAGKTTIRKFMISMLFGLERARGVAAENDDYIRYMPVNGGNYGGSVTIRKGKTFYRIIRNFSKEQKNLRMFYEDTMEEINLPGTTLQHILFDSDKTAFENTVSMTQADIRTGKEMKEVLQNSMANLRSSKNVGIDLRKAVDYLKIKRRQKRKDSAFVQVDILRKQKNEFKYDVGQLRRYEQEERKIKRQLQQKRHLTFWQKLIGWIQKLLGNDPEKIRKMELKHRLEIIEIEKSQLQMQEQKAEDMEYKYQQALSRKKAAELEIHEIEQAIKAIEQAGRSIQKTFGQELNEKISKIFSDVTNGKYTKVVMDDSLRMMVYDGFDYIDMKYLSNATIEQLYFALRLASADLLYEDDGFPLFLDDVFGNYDDERLKQTLGYLERKTDRQIFLFTGRKEILHVLDQNEISYHLISL</sequence>
<proteinExistence type="predicted"/>
<comment type="caution">
    <text evidence="3">The sequence shown here is derived from an EMBL/GenBank/DDBJ whole genome shotgun (WGS) entry which is preliminary data.</text>
</comment>
<protein>
    <submittedName>
        <fullName evidence="3">AAA family ATPase</fullName>
    </submittedName>
</protein>
<dbReference type="Proteomes" id="UP001482154">
    <property type="component" value="Unassembled WGS sequence"/>
</dbReference>
<reference evidence="3 4" key="1">
    <citation type="submission" date="2024-04" db="EMBL/GenBank/DDBJ databases">
        <title>Human intestinal bacterial collection.</title>
        <authorList>
            <person name="Pauvert C."/>
            <person name="Hitch T.C.A."/>
            <person name="Clavel T."/>
        </authorList>
    </citation>
    <scope>NUCLEOTIDE SEQUENCE [LARGE SCALE GENOMIC DNA]</scope>
    <source>
        <strain evidence="3 4">CLA-AA-H249</strain>
    </source>
</reference>
<evidence type="ECO:0000313" key="3">
    <source>
        <dbReference type="EMBL" id="MEQ2711660.1"/>
    </source>
</evidence>
<dbReference type="EMBL" id="JBBNIN010000017">
    <property type="protein sequence ID" value="MEQ2711660.1"/>
    <property type="molecule type" value="Genomic_DNA"/>
</dbReference>
<feature type="domain" description="Endonuclease GajA/Old nuclease/RecF-like AAA" evidence="2">
    <location>
        <begin position="1"/>
        <end position="339"/>
    </location>
</feature>
<dbReference type="PANTHER" id="PTHR41259">
    <property type="entry name" value="DOUBLE-STRAND BREAK REPAIR RAD50 ATPASE, PUTATIVE-RELATED"/>
    <property type="match status" value="1"/>
</dbReference>
<keyword evidence="4" id="KW-1185">Reference proteome</keyword>
<feature type="coiled-coil region" evidence="1">
    <location>
        <begin position="208"/>
        <end position="309"/>
    </location>
</feature>
<dbReference type="Pfam" id="PF13175">
    <property type="entry name" value="AAA_15"/>
    <property type="match status" value="1"/>
</dbReference>
<accession>A0ABV1IWT5</accession>
<name>A0ABV1IWT5_9FIRM</name>
<gene>
    <name evidence="3" type="ORF">AAAU51_10820</name>
</gene>
<dbReference type="Gene3D" id="3.40.50.300">
    <property type="entry name" value="P-loop containing nucleotide triphosphate hydrolases"/>
    <property type="match status" value="2"/>
</dbReference>
<evidence type="ECO:0000256" key="1">
    <source>
        <dbReference type="SAM" id="Coils"/>
    </source>
</evidence>
<dbReference type="InterPro" id="IPR041685">
    <property type="entry name" value="AAA_GajA/Old/RecF-like"/>
</dbReference>
<dbReference type="RefSeq" id="WP_349111193.1">
    <property type="nucleotide sequence ID" value="NZ_JBBNIN010000017.1"/>
</dbReference>
<keyword evidence="1" id="KW-0175">Coiled coil</keyword>
<evidence type="ECO:0000313" key="4">
    <source>
        <dbReference type="Proteomes" id="UP001482154"/>
    </source>
</evidence>
<evidence type="ECO:0000259" key="2">
    <source>
        <dbReference type="Pfam" id="PF13175"/>
    </source>
</evidence>
<dbReference type="PANTHER" id="PTHR41259:SF1">
    <property type="entry name" value="DOUBLE-STRAND BREAK REPAIR RAD50 ATPASE, PUTATIVE-RELATED"/>
    <property type="match status" value="1"/>
</dbReference>
<organism evidence="3 4">
    <name type="scientific">Anaerostipes amylophilus</name>
    <dbReference type="NCBI Taxonomy" id="2981779"/>
    <lineage>
        <taxon>Bacteria</taxon>
        <taxon>Bacillati</taxon>
        <taxon>Bacillota</taxon>
        <taxon>Clostridia</taxon>
        <taxon>Lachnospirales</taxon>
        <taxon>Lachnospiraceae</taxon>
        <taxon>Anaerostipes</taxon>
    </lineage>
</organism>